<dbReference type="AlphaFoldDB" id="A0A0K0EIV2"/>
<feature type="transmembrane region" description="Helical" evidence="1">
    <location>
        <begin position="12"/>
        <end position="33"/>
    </location>
</feature>
<dbReference type="SMR" id="A0A0K0EIV2"/>
<keyword evidence="1" id="KW-1133">Transmembrane helix</keyword>
<evidence type="ECO:0000256" key="1">
    <source>
        <dbReference type="SAM" id="Phobius"/>
    </source>
</evidence>
<sequence>MFKFTKKDLIEIIPDVVLIFIFILSVVGVFFLADTMYIGIGRCDKEKNEIYSGDGLRNDNEKENYLSKNDINNNIRWSVSEKIHINEKNVTLIKTAGNNFCYIIFNNNNNNDNNKKGEILKIVEKVSEEKVIEIAGEYGMKYCNNTPTFVVQKKDYLKKDNNYLNHIRRRKQTDPTKLPNCKDLLLDCTPNTIGKVTECGTWRDQSMNMERVCLSPTEFQVTLYKPNEMMANKLHLETKLVCEERLKHGLSC</sequence>
<evidence type="ECO:0000313" key="2">
    <source>
        <dbReference type="Proteomes" id="UP000035681"/>
    </source>
</evidence>
<keyword evidence="1" id="KW-0472">Membrane</keyword>
<dbReference type="Proteomes" id="UP000035681">
    <property type="component" value="Unplaced"/>
</dbReference>
<reference evidence="3" key="1">
    <citation type="submission" date="2015-08" db="UniProtKB">
        <authorList>
            <consortium name="WormBaseParasite"/>
        </authorList>
    </citation>
    <scope>IDENTIFICATION</scope>
</reference>
<organism evidence="3">
    <name type="scientific">Strongyloides stercoralis</name>
    <name type="common">Threadworm</name>
    <dbReference type="NCBI Taxonomy" id="6248"/>
    <lineage>
        <taxon>Eukaryota</taxon>
        <taxon>Metazoa</taxon>
        <taxon>Ecdysozoa</taxon>
        <taxon>Nematoda</taxon>
        <taxon>Chromadorea</taxon>
        <taxon>Rhabditida</taxon>
        <taxon>Tylenchina</taxon>
        <taxon>Panagrolaimomorpha</taxon>
        <taxon>Strongyloidoidea</taxon>
        <taxon>Strongyloididae</taxon>
        <taxon>Strongyloides</taxon>
    </lineage>
</organism>
<dbReference type="WBParaSite" id="SSTP_0000940800.1">
    <property type="protein sequence ID" value="SSTP_0000940800.1"/>
    <property type="gene ID" value="SSTP_0000940800"/>
</dbReference>
<accession>A0A0K0EIV2</accession>
<keyword evidence="2" id="KW-1185">Reference proteome</keyword>
<name>A0A0K0EIV2_STRER</name>
<keyword evidence="1" id="KW-0812">Transmembrane</keyword>
<dbReference type="WBParaSite" id="TCONS_00007931.p1">
    <property type="protein sequence ID" value="TCONS_00007931.p1"/>
    <property type="gene ID" value="XLOC_005942"/>
</dbReference>
<dbReference type="STRING" id="6248.A0A0K0EIV2"/>
<proteinExistence type="predicted"/>
<evidence type="ECO:0000313" key="3">
    <source>
        <dbReference type="WBParaSite" id="SSTP_0000940800.1"/>
    </source>
</evidence>
<protein>
    <submittedName>
        <fullName evidence="3">DUF5857 domain-containing protein</fullName>
    </submittedName>
</protein>